<reference evidence="2" key="1">
    <citation type="journal article" date="2014" name="Proc. Natl. Acad. Sci. U.S.A.">
        <title>Extensive sampling of basidiomycete genomes demonstrates inadequacy of the white-rot/brown-rot paradigm for wood decay fungi.</title>
        <authorList>
            <person name="Riley R."/>
            <person name="Salamov A.A."/>
            <person name="Brown D.W."/>
            <person name="Nagy L.G."/>
            <person name="Floudas D."/>
            <person name="Held B.W."/>
            <person name="Levasseur A."/>
            <person name="Lombard V."/>
            <person name="Morin E."/>
            <person name="Otillar R."/>
            <person name="Lindquist E.A."/>
            <person name="Sun H."/>
            <person name="LaButti K.M."/>
            <person name="Schmutz J."/>
            <person name="Jabbour D."/>
            <person name="Luo H."/>
            <person name="Baker S.E."/>
            <person name="Pisabarro A.G."/>
            <person name="Walton J.D."/>
            <person name="Blanchette R.A."/>
            <person name="Henrissat B."/>
            <person name="Martin F."/>
            <person name="Cullen D."/>
            <person name="Hibbett D.S."/>
            <person name="Grigoriev I.V."/>
        </authorList>
    </citation>
    <scope>NUCLEOTIDE SEQUENCE [LARGE SCALE GENOMIC DNA]</scope>
    <source>
        <strain evidence="2">PC15</strain>
    </source>
</reference>
<dbReference type="InParanoid" id="A0A067NK46"/>
<proteinExistence type="predicted"/>
<protein>
    <submittedName>
        <fullName evidence="1">Uncharacterized protein</fullName>
    </submittedName>
</protein>
<name>A0A067NK46_PLEO1</name>
<evidence type="ECO:0000313" key="2">
    <source>
        <dbReference type="Proteomes" id="UP000027073"/>
    </source>
</evidence>
<gene>
    <name evidence="1" type="ORF">PLEOSDRAFT_157697</name>
</gene>
<organism evidence="1 2">
    <name type="scientific">Pleurotus ostreatus (strain PC15)</name>
    <name type="common">Oyster mushroom</name>
    <dbReference type="NCBI Taxonomy" id="1137138"/>
    <lineage>
        <taxon>Eukaryota</taxon>
        <taxon>Fungi</taxon>
        <taxon>Dikarya</taxon>
        <taxon>Basidiomycota</taxon>
        <taxon>Agaricomycotina</taxon>
        <taxon>Agaricomycetes</taxon>
        <taxon>Agaricomycetidae</taxon>
        <taxon>Agaricales</taxon>
        <taxon>Pleurotineae</taxon>
        <taxon>Pleurotaceae</taxon>
        <taxon>Pleurotus</taxon>
    </lineage>
</organism>
<dbReference type="Proteomes" id="UP000027073">
    <property type="component" value="Unassembled WGS sequence"/>
</dbReference>
<dbReference type="VEuPathDB" id="FungiDB:PLEOSDRAFT_157697"/>
<dbReference type="EMBL" id="KL198008">
    <property type="protein sequence ID" value="KDQ28448.1"/>
    <property type="molecule type" value="Genomic_DNA"/>
</dbReference>
<dbReference type="AlphaFoldDB" id="A0A067NK46"/>
<evidence type="ECO:0000313" key="1">
    <source>
        <dbReference type="EMBL" id="KDQ28448.1"/>
    </source>
</evidence>
<accession>A0A067NK46</accession>
<sequence>MSDERDTADFIKSLFRVSGLGELDLEEGEDWMAYSSGRKIASAIYTTGLCANAQTVDEDDALLLGNADKDEQNDVSDEEDLSDYYSCCEDLSALSDSETDSKEVEAAQEEGQKPAFQAWCIIA</sequence>
<dbReference type="HOGENOM" id="CLU_2016210_0_0_1"/>